<name>G3Q1L7_GASAC</name>
<sequence length="276" mass="31270">MNTNNSRCIAAVVKARSLREHRPANGSAGMQGGGRVRSRSLSVTMRRSAMTLQNNMAKNQRGEAAPSSRMTGRERQMGGFSLLLESSDDEGPEEVTFEDSKADARRSMKRALDTARREKELLKEKRRKRQELFQEQKKRKLLSAEVLEEIDSTKQEQSHVKAAEEEAEPEEVEGRKRNWKQNAARNLKGNYTVTTVKQSTLASSQLKAAEDFLHSRMYGPGSRRTTSNEMLSLENKMGKNKSAAVQFVKKNWACQKKAKAEKLKKTWIHMQQIPSS</sequence>
<feature type="region of interest" description="Disordered" evidence="2">
    <location>
        <begin position="84"/>
        <end position="103"/>
    </location>
</feature>
<feature type="coiled-coil region" evidence="1">
    <location>
        <begin position="105"/>
        <end position="135"/>
    </location>
</feature>
<dbReference type="GO" id="GO:0005730">
    <property type="term" value="C:nucleolus"/>
    <property type="evidence" value="ECO:0007669"/>
    <property type="project" value="TreeGrafter"/>
</dbReference>
<dbReference type="Pfam" id="PF08157">
    <property type="entry name" value="NUC129"/>
    <property type="match status" value="1"/>
</dbReference>
<dbReference type="Proteomes" id="UP000007635">
    <property type="component" value="Chromosome III"/>
</dbReference>
<dbReference type="FunCoup" id="G3Q1L7">
    <property type="interactions" value="1096"/>
</dbReference>
<dbReference type="Bgee" id="ENSGACG00000017989">
    <property type="expression patterns" value="Expressed in embryo and 13 other cell types or tissues"/>
</dbReference>
<reference evidence="4" key="2">
    <citation type="submission" date="2025-08" db="UniProtKB">
        <authorList>
            <consortium name="Ensembl"/>
        </authorList>
    </citation>
    <scope>IDENTIFICATION</scope>
</reference>
<dbReference type="PANTHER" id="PTHR32337:SF2">
    <property type="entry name" value="NUCLEOLAR PROTEIN 7"/>
    <property type="match status" value="1"/>
</dbReference>
<dbReference type="GO" id="GO:0003723">
    <property type="term" value="F:RNA binding"/>
    <property type="evidence" value="ECO:0007669"/>
    <property type="project" value="TreeGrafter"/>
</dbReference>
<evidence type="ECO:0000256" key="1">
    <source>
        <dbReference type="SAM" id="Coils"/>
    </source>
</evidence>
<accession>G3Q1L7</accession>
<dbReference type="eggNOG" id="ENOG502S14X">
    <property type="taxonomic scope" value="Eukaryota"/>
</dbReference>
<dbReference type="AlphaFoldDB" id="G3Q1L7"/>
<dbReference type="GeneTree" id="ENSGT00390000004118"/>
<keyword evidence="5" id="KW-1185">Reference proteome</keyword>
<dbReference type="Ensembl" id="ENSGACT00000023812.2">
    <property type="protein sequence ID" value="ENSGACP00000023765.2"/>
    <property type="gene ID" value="ENSGACG00000017989.2"/>
</dbReference>
<dbReference type="InterPro" id="IPR012579">
    <property type="entry name" value="NOL7_C"/>
</dbReference>
<evidence type="ECO:0000259" key="3">
    <source>
        <dbReference type="Pfam" id="PF08157"/>
    </source>
</evidence>
<dbReference type="OMA" id="WACKEKA"/>
<evidence type="ECO:0000313" key="4">
    <source>
        <dbReference type="Ensembl" id="ENSGACP00000023765.2"/>
    </source>
</evidence>
<reference evidence="4 5" key="1">
    <citation type="journal article" date="2021" name="G3 (Bethesda)">
        <title>Improved contiguity of the threespine stickleback genome using long-read sequencing.</title>
        <authorList>
            <person name="Nath S."/>
            <person name="Shaw D.E."/>
            <person name="White M.A."/>
        </authorList>
    </citation>
    <scope>NUCLEOTIDE SEQUENCE [LARGE SCALE GENOMIC DNA]</scope>
    <source>
        <strain evidence="4 5">Lake Benthic</strain>
    </source>
</reference>
<reference evidence="4" key="3">
    <citation type="submission" date="2025-09" db="UniProtKB">
        <authorList>
            <consortium name="Ensembl"/>
        </authorList>
    </citation>
    <scope>IDENTIFICATION</scope>
</reference>
<dbReference type="STRING" id="69293.ENSGACP00000023765"/>
<evidence type="ECO:0000256" key="2">
    <source>
        <dbReference type="SAM" id="MobiDB-lite"/>
    </source>
</evidence>
<feature type="domain" description="U3 small nucleolar RNA-associated protein NOL7 C-terminal" evidence="3">
    <location>
        <begin position="191"/>
        <end position="253"/>
    </location>
</feature>
<protein>
    <submittedName>
        <fullName evidence="4">Nucleolar protein 7</fullName>
    </submittedName>
</protein>
<dbReference type="InParanoid" id="G3Q1L7"/>
<proteinExistence type="predicted"/>
<dbReference type="PANTHER" id="PTHR32337">
    <property type="entry name" value="NUCLEOLAR PROTEIN 7"/>
    <property type="match status" value="1"/>
</dbReference>
<feature type="compositionally biased region" description="Acidic residues" evidence="2">
    <location>
        <begin position="86"/>
        <end position="97"/>
    </location>
</feature>
<keyword evidence="1" id="KW-0175">Coiled coil</keyword>
<feature type="compositionally biased region" description="Basic and acidic residues" evidence="2">
    <location>
        <begin position="151"/>
        <end position="164"/>
    </location>
</feature>
<organism evidence="4 5">
    <name type="scientific">Gasterosteus aculeatus aculeatus</name>
    <name type="common">three-spined stickleback</name>
    <dbReference type="NCBI Taxonomy" id="481459"/>
    <lineage>
        <taxon>Eukaryota</taxon>
        <taxon>Metazoa</taxon>
        <taxon>Chordata</taxon>
        <taxon>Craniata</taxon>
        <taxon>Vertebrata</taxon>
        <taxon>Euteleostomi</taxon>
        <taxon>Actinopterygii</taxon>
        <taxon>Neopterygii</taxon>
        <taxon>Teleostei</taxon>
        <taxon>Neoteleostei</taxon>
        <taxon>Acanthomorphata</taxon>
        <taxon>Eupercaria</taxon>
        <taxon>Perciformes</taxon>
        <taxon>Cottioidei</taxon>
        <taxon>Gasterosteales</taxon>
        <taxon>Gasterosteidae</taxon>
        <taxon>Gasterosteus</taxon>
    </lineage>
</organism>
<evidence type="ECO:0000313" key="5">
    <source>
        <dbReference type="Proteomes" id="UP000007635"/>
    </source>
</evidence>
<feature type="region of interest" description="Disordered" evidence="2">
    <location>
        <begin position="151"/>
        <end position="177"/>
    </location>
</feature>